<evidence type="ECO:0000259" key="1">
    <source>
        <dbReference type="Pfam" id="PF01609"/>
    </source>
</evidence>
<evidence type="ECO:0000313" key="2">
    <source>
        <dbReference type="EMBL" id="MER6617562.1"/>
    </source>
</evidence>
<comment type="caution">
    <text evidence="2">The sequence shown here is derived from an EMBL/GenBank/DDBJ whole genome shotgun (WGS) entry which is preliminary data.</text>
</comment>
<dbReference type="RefSeq" id="WP_351978626.1">
    <property type="nucleotide sequence ID" value="NZ_JBEPBX010000040.1"/>
</dbReference>
<dbReference type="InterPro" id="IPR002559">
    <property type="entry name" value="Transposase_11"/>
</dbReference>
<sequence>MAGSAAGMLVIMDRAFPGVALWKAYTLAGAHLLIRARTFVAAKPMEVLSDGTFLTRMNLAAQRCAHPGRVTVRVIDYQVDGGETIRLLTDLLDPGDWPAAELAALYHERWEVESAYRQLKTFQRGKAEVLRSVSPELVRQEIWAHLALHHCLNRIIMRLADGEGLDPDRISFVKVLKHTRRSVVLQAGRCARLLRQFMKRMVTKVIRKLDNGLRRLREADRYTRHPVSQYIVRKKDQVRRSTRRVPEKVITLAPAILQ</sequence>
<dbReference type="Proteomes" id="UP001445472">
    <property type="component" value="Unassembled WGS sequence"/>
</dbReference>
<dbReference type="PANTHER" id="PTHR37529">
    <property type="entry name" value="TRANSPOSASE INSG FOR INSERTION SEQUENCE ELEMENT IS4-RELATED"/>
    <property type="match status" value="1"/>
</dbReference>
<dbReference type="Pfam" id="PF01609">
    <property type="entry name" value="DDE_Tnp_1"/>
    <property type="match status" value="1"/>
</dbReference>
<dbReference type="SUPFAM" id="SSF53098">
    <property type="entry name" value="Ribonuclease H-like"/>
    <property type="match status" value="1"/>
</dbReference>
<accession>A0ABV1V3L4</accession>
<proteinExistence type="predicted"/>
<name>A0ABV1V3L4_9ACTN</name>
<protein>
    <submittedName>
        <fullName evidence="2">Transposase</fullName>
    </submittedName>
</protein>
<feature type="domain" description="Transposase IS4-like" evidence="1">
    <location>
        <begin position="9"/>
        <end position="147"/>
    </location>
</feature>
<keyword evidence="3" id="KW-1185">Reference proteome</keyword>
<dbReference type="InterPro" id="IPR012337">
    <property type="entry name" value="RNaseH-like_sf"/>
</dbReference>
<dbReference type="EMBL" id="JBEPBX010000040">
    <property type="protein sequence ID" value="MER6617562.1"/>
    <property type="molecule type" value="Genomic_DNA"/>
</dbReference>
<evidence type="ECO:0000313" key="3">
    <source>
        <dbReference type="Proteomes" id="UP001445472"/>
    </source>
</evidence>
<dbReference type="PANTHER" id="PTHR37529:SF1">
    <property type="entry name" value="TRANSPOSASE INSG FOR INSERTION SEQUENCE ELEMENT IS4-RELATED"/>
    <property type="match status" value="1"/>
</dbReference>
<reference evidence="2 3" key="1">
    <citation type="submission" date="2024-06" db="EMBL/GenBank/DDBJ databases">
        <title>The Natural Products Discovery Center: Release of the First 8490 Sequenced Strains for Exploring Actinobacteria Biosynthetic Diversity.</title>
        <authorList>
            <person name="Kalkreuter E."/>
            <person name="Kautsar S.A."/>
            <person name="Yang D."/>
            <person name="Bader C.D."/>
            <person name="Teijaro C.N."/>
            <person name="Fluegel L."/>
            <person name="Davis C.M."/>
            <person name="Simpson J.R."/>
            <person name="Lauterbach L."/>
            <person name="Steele A.D."/>
            <person name="Gui C."/>
            <person name="Meng S."/>
            <person name="Li G."/>
            <person name="Viehrig K."/>
            <person name="Ye F."/>
            <person name="Su P."/>
            <person name="Kiefer A.F."/>
            <person name="Nichols A."/>
            <person name="Cepeda A.J."/>
            <person name="Yan W."/>
            <person name="Fan B."/>
            <person name="Jiang Y."/>
            <person name="Adhikari A."/>
            <person name="Zheng C.-J."/>
            <person name="Schuster L."/>
            <person name="Cowan T.M."/>
            <person name="Smanski M.J."/>
            <person name="Chevrette M.G."/>
            <person name="De Carvalho L.P.S."/>
            <person name="Shen B."/>
        </authorList>
    </citation>
    <scope>NUCLEOTIDE SEQUENCE [LARGE SCALE GENOMIC DNA]</scope>
    <source>
        <strain evidence="2 3">NPDC000837</strain>
    </source>
</reference>
<gene>
    <name evidence="2" type="ORF">ABT276_30425</name>
</gene>
<organism evidence="2 3">
    <name type="scientific">Streptomyces xantholiticus</name>
    <dbReference type="NCBI Taxonomy" id="68285"/>
    <lineage>
        <taxon>Bacteria</taxon>
        <taxon>Bacillati</taxon>
        <taxon>Actinomycetota</taxon>
        <taxon>Actinomycetes</taxon>
        <taxon>Kitasatosporales</taxon>
        <taxon>Streptomycetaceae</taxon>
        <taxon>Streptomyces</taxon>
    </lineage>
</organism>